<evidence type="ECO:0000259" key="7">
    <source>
        <dbReference type="Pfam" id="PF08640"/>
    </source>
</evidence>
<keyword evidence="9" id="KW-1185">Reference proteome</keyword>
<dbReference type="GO" id="GO:0000480">
    <property type="term" value="P:endonucleolytic cleavage in 5'-ETS of tricistronic rRNA transcript (SSU-rRNA, 5.8S rRNA, LSU-rRNA)"/>
    <property type="evidence" value="ECO:0007669"/>
    <property type="project" value="EnsemblFungi"/>
</dbReference>
<dbReference type="RefSeq" id="XP_022463631.1">
    <property type="nucleotide sequence ID" value="XM_022606990.1"/>
</dbReference>
<dbReference type="GO" id="GO:0032040">
    <property type="term" value="C:small-subunit processome"/>
    <property type="evidence" value="ECO:0007669"/>
    <property type="project" value="EnsemblFungi"/>
</dbReference>
<keyword evidence="4" id="KW-0677">Repeat</keyword>
<dbReference type="OrthoDB" id="28112at2759"/>
<dbReference type="InterPro" id="IPR011990">
    <property type="entry name" value="TPR-like_helical_dom_sf"/>
</dbReference>
<dbReference type="Pfam" id="PF08640">
    <property type="entry name" value="U3_assoc_6"/>
    <property type="match status" value="1"/>
</dbReference>
<dbReference type="GeneID" id="34525065"/>
<proteinExistence type="inferred from homology"/>
<sequence length="447" mass="52890">MSSKTRYYLEQCIPELDDLVEKGLFTKTEVSKIMKKRTDFEHRLNSRGSSITDYMKYISYESNVDKLRLKRCKRILQNAKANGISDWSIQQRINFIYQRGTNKFPQDLKFWSQYLHFLKSRGNSTSYKKIHTVYNQLLRLHPSNADIWISCAKYEYEVHANFKSCRIAFQNALRFNPDVKKLWYEYAKFELSFVTKLIERRRVMNLINEREQELDMLNDSKDADGDQTKEEEKDDSPATQNVSTGDHMKDKLNELPEADMSMLGTFETNPALRGDIALTIFDIAMKSLGEQYLNKQKGYYAVSDKQTARAMNIETVEYLFTESVNYINLFDEFKVLSRDYLINHIIQYWRNEHYSLTLKKDFPRLYAELLIIDITLNVRYMTVETLDIDQLQLSVKKYIAYNSKLEANVAKAIQTKYKTYIQERFIENMDAEDDPRTKILELIVKKL</sequence>
<dbReference type="GO" id="GO:0042802">
    <property type="term" value="F:identical protein binding"/>
    <property type="evidence" value="ECO:0007669"/>
    <property type="project" value="EnsemblFungi"/>
</dbReference>
<dbReference type="OMA" id="YAKLEMI"/>
<protein>
    <recommendedName>
        <fullName evidence="7">U3 small nucleolar RNA-associated protein 6 N-terminal domain-containing protein</fullName>
    </recommendedName>
</protein>
<dbReference type="PANTHER" id="PTHR23271">
    <property type="entry name" value="HEPATOCELLULAR CARCINOMA-ASSOCIATED ANTIGEN 66"/>
    <property type="match status" value="1"/>
</dbReference>
<evidence type="ECO:0000256" key="4">
    <source>
        <dbReference type="ARBA" id="ARBA00022737"/>
    </source>
</evidence>
<feature type="compositionally biased region" description="Basic and acidic residues" evidence="6">
    <location>
        <begin position="215"/>
        <end position="231"/>
    </location>
</feature>
<feature type="domain" description="U3 small nucleolar RNA-associated protein 6 N-terminal" evidence="7">
    <location>
        <begin position="9"/>
        <end position="92"/>
    </location>
</feature>
<dbReference type="GO" id="GO:0000472">
    <property type="term" value="P:endonucleolytic cleavage to generate mature 5'-end of SSU-rRNA from (SSU-rRNA, 5.8S rRNA, LSU-rRNA)"/>
    <property type="evidence" value="ECO:0007669"/>
    <property type="project" value="EnsemblFungi"/>
</dbReference>
<dbReference type="SUPFAM" id="SSF48452">
    <property type="entry name" value="TPR-like"/>
    <property type="match status" value="1"/>
</dbReference>
<dbReference type="eggNOG" id="KOG2396">
    <property type="taxonomic scope" value="Eukaryota"/>
</dbReference>
<dbReference type="InterPro" id="IPR013949">
    <property type="entry name" value="Utp6"/>
</dbReference>
<accession>J7R3H5</accession>
<name>J7R3H5_HUIN7</name>
<dbReference type="STRING" id="1071383.J7R3H5"/>
<feature type="region of interest" description="Disordered" evidence="6">
    <location>
        <begin position="215"/>
        <end position="248"/>
    </location>
</feature>
<dbReference type="PANTHER" id="PTHR23271:SF1">
    <property type="entry name" value="U3 SMALL NUCLEOLAR RNA-ASSOCIATED PROTEIN 6 HOMOLOG"/>
    <property type="match status" value="1"/>
</dbReference>
<dbReference type="AlphaFoldDB" id="J7R3H5"/>
<evidence type="ECO:0000313" key="9">
    <source>
        <dbReference type="Proteomes" id="UP000006310"/>
    </source>
</evidence>
<dbReference type="GO" id="GO:0000447">
    <property type="term" value="P:endonucleolytic cleavage in ITS1 to separate SSU-rRNA from 5.8S rRNA and LSU-rRNA from tricistronic rRNA transcript (SSU-rRNA, 5.8S rRNA, LSU-rRNA)"/>
    <property type="evidence" value="ECO:0007669"/>
    <property type="project" value="EnsemblFungi"/>
</dbReference>
<dbReference type="Proteomes" id="UP000006310">
    <property type="component" value="Chromosome 3"/>
</dbReference>
<organism evidence="8 9">
    <name type="scientific">Huiozyma naganishii (strain ATCC MYA-139 / BCRC 22969 / CBS 8797 / KCTC 17520 / NBRC 10181 / NCYC 3082 / Yp74L-3)</name>
    <name type="common">Yeast</name>
    <name type="synonym">Kazachstania naganishii</name>
    <dbReference type="NCBI Taxonomy" id="1071383"/>
    <lineage>
        <taxon>Eukaryota</taxon>
        <taxon>Fungi</taxon>
        <taxon>Dikarya</taxon>
        <taxon>Ascomycota</taxon>
        <taxon>Saccharomycotina</taxon>
        <taxon>Saccharomycetes</taxon>
        <taxon>Saccharomycetales</taxon>
        <taxon>Saccharomycetaceae</taxon>
        <taxon>Huiozyma</taxon>
    </lineage>
</organism>
<evidence type="ECO:0000256" key="2">
    <source>
        <dbReference type="ARBA" id="ARBA00010734"/>
    </source>
</evidence>
<reference evidence="9" key="2">
    <citation type="submission" date="2012-08" db="EMBL/GenBank/DDBJ databases">
        <title>Genome sequence of Kazachstania naganishii.</title>
        <authorList>
            <person name="Gordon J.L."/>
            <person name="Armisen D."/>
            <person name="Proux-Wera E."/>
            <person name="OhEigeartaigh S.S."/>
            <person name="Byrne K.P."/>
            <person name="Wolfe K.H."/>
        </authorList>
    </citation>
    <scope>NUCLEOTIDE SEQUENCE [LARGE SCALE GENOMIC DNA]</scope>
    <source>
        <strain evidence="9">ATCC MYA-139 / BCRC 22969 / CBS 8797 / CCRC 22969 / KCTC 17520 / NBRC 10181 / NCYC 3082</strain>
    </source>
</reference>
<dbReference type="InterPro" id="IPR055347">
    <property type="entry name" value="UTP6_N"/>
</dbReference>
<dbReference type="HOGENOM" id="CLU_026025_3_0_1"/>
<comment type="subcellular location">
    <subcellularLocation>
        <location evidence="1">Nucleus</location>
        <location evidence="1">Nucleolus</location>
    </subcellularLocation>
</comment>
<dbReference type="GO" id="GO:0034511">
    <property type="term" value="F:U3 snoRNA binding"/>
    <property type="evidence" value="ECO:0007669"/>
    <property type="project" value="EnsemblFungi"/>
</dbReference>
<gene>
    <name evidence="8" type="primary">KNAG0C02740</name>
    <name evidence="8" type="ordered locus">KNAG_0C02740</name>
</gene>
<dbReference type="KEGG" id="kng:KNAG_0C02740"/>
<evidence type="ECO:0000256" key="3">
    <source>
        <dbReference type="ARBA" id="ARBA00022552"/>
    </source>
</evidence>
<dbReference type="InterPro" id="IPR003107">
    <property type="entry name" value="HAT"/>
</dbReference>
<evidence type="ECO:0000256" key="6">
    <source>
        <dbReference type="SAM" id="MobiDB-lite"/>
    </source>
</evidence>
<dbReference type="EMBL" id="HE978316">
    <property type="protein sequence ID" value="CCK69385.1"/>
    <property type="molecule type" value="Genomic_DNA"/>
</dbReference>
<evidence type="ECO:0000256" key="1">
    <source>
        <dbReference type="ARBA" id="ARBA00004604"/>
    </source>
</evidence>
<evidence type="ECO:0000313" key="8">
    <source>
        <dbReference type="EMBL" id="CCK69385.1"/>
    </source>
</evidence>
<dbReference type="SMART" id="SM00386">
    <property type="entry name" value="HAT"/>
    <property type="match status" value="3"/>
</dbReference>
<reference evidence="8 9" key="1">
    <citation type="journal article" date="2011" name="Proc. Natl. Acad. Sci. U.S.A.">
        <title>Evolutionary erosion of yeast sex chromosomes by mating-type switching accidents.</title>
        <authorList>
            <person name="Gordon J.L."/>
            <person name="Armisen D."/>
            <person name="Proux-Wera E."/>
            <person name="Oheigeartaigh S.S."/>
            <person name="Byrne K.P."/>
            <person name="Wolfe K.H."/>
        </authorList>
    </citation>
    <scope>NUCLEOTIDE SEQUENCE [LARGE SCALE GENOMIC DNA]</scope>
    <source>
        <strain evidence="9">ATCC MYA-139 / BCRC 22969 / CBS 8797 / CCRC 22969 / KCTC 17520 / NBRC 10181 / NCYC 3082</strain>
    </source>
</reference>
<keyword evidence="5" id="KW-0539">Nucleus</keyword>
<dbReference type="Gene3D" id="1.25.40.10">
    <property type="entry name" value="Tetratricopeptide repeat domain"/>
    <property type="match status" value="1"/>
</dbReference>
<comment type="similarity">
    <text evidence="2">Belongs to the UTP6 family.</text>
</comment>
<keyword evidence="3" id="KW-0698">rRNA processing</keyword>
<dbReference type="GO" id="GO:0034388">
    <property type="term" value="C:Pwp2p-containing subcomplex of 90S preribosome"/>
    <property type="evidence" value="ECO:0007669"/>
    <property type="project" value="EnsemblFungi"/>
</dbReference>
<evidence type="ECO:0000256" key="5">
    <source>
        <dbReference type="ARBA" id="ARBA00023242"/>
    </source>
</evidence>